<dbReference type="PANTHER" id="PTHR44196:SF1">
    <property type="entry name" value="DEHYDROGENASE_REDUCTASE SDR FAMILY MEMBER 7B"/>
    <property type="match status" value="1"/>
</dbReference>
<dbReference type="RefSeq" id="WP_058847115.1">
    <property type="nucleotide sequence ID" value="NZ_LOCL01000029.1"/>
</dbReference>
<dbReference type="AlphaFoldDB" id="A0A0W7X878"/>
<comment type="caution">
    <text evidence="5">The sequence shown here is derived from an EMBL/GenBank/DDBJ whole genome shotgun (WGS) entry which is preliminary data.</text>
</comment>
<dbReference type="InterPro" id="IPR057326">
    <property type="entry name" value="KR_dom"/>
</dbReference>
<dbReference type="STRING" id="1765722.AT728_08020"/>
<evidence type="ECO:0000256" key="1">
    <source>
        <dbReference type="ARBA" id="ARBA00006484"/>
    </source>
</evidence>
<dbReference type="SMART" id="SM00822">
    <property type="entry name" value="PKS_KR"/>
    <property type="match status" value="1"/>
</dbReference>
<dbReference type="SUPFAM" id="SSF51735">
    <property type="entry name" value="NAD(P)-binding Rossmann-fold domains"/>
    <property type="match status" value="1"/>
</dbReference>
<evidence type="ECO:0000256" key="2">
    <source>
        <dbReference type="ARBA" id="ARBA00023002"/>
    </source>
</evidence>
<proteinExistence type="inferred from homology"/>
<dbReference type="InterPro" id="IPR002347">
    <property type="entry name" value="SDR_fam"/>
</dbReference>
<dbReference type="InterPro" id="IPR020904">
    <property type="entry name" value="Sc_DH/Rdtase_CS"/>
</dbReference>
<dbReference type="GO" id="GO:0016020">
    <property type="term" value="C:membrane"/>
    <property type="evidence" value="ECO:0007669"/>
    <property type="project" value="TreeGrafter"/>
</dbReference>
<dbReference type="OrthoDB" id="151996at2"/>
<evidence type="ECO:0000313" key="6">
    <source>
        <dbReference type="Proteomes" id="UP000054804"/>
    </source>
</evidence>
<dbReference type="PROSITE" id="PS00061">
    <property type="entry name" value="ADH_SHORT"/>
    <property type="match status" value="1"/>
</dbReference>
<evidence type="ECO:0000256" key="3">
    <source>
        <dbReference type="SAM" id="MobiDB-lite"/>
    </source>
</evidence>
<feature type="region of interest" description="Disordered" evidence="3">
    <location>
        <begin position="283"/>
        <end position="308"/>
    </location>
</feature>
<dbReference type="CDD" id="cd05233">
    <property type="entry name" value="SDR_c"/>
    <property type="match status" value="1"/>
</dbReference>
<dbReference type="InterPro" id="IPR036291">
    <property type="entry name" value="NAD(P)-bd_dom_sf"/>
</dbReference>
<dbReference type="GO" id="GO:0016491">
    <property type="term" value="F:oxidoreductase activity"/>
    <property type="evidence" value="ECO:0007669"/>
    <property type="project" value="UniProtKB-KW"/>
</dbReference>
<dbReference type="PANTHER" id="PTHR44196">
    <property type="entry name" value="DEHYDROGENASE/REDUCTASE SDR FAMILY MEMBER 7B"/>
    <property type="match status" value="1"/>
</dbReference>
<keyword evidence="6" id="KW-1185">Reference proteome</keyword>
<comment type="similarity">
    <text evidence="1">Belongs to the short-chain dehydrogenases/reductases (SDR) family.</text>
</comment>
<dbReference type="Gene3D" id="3.40.50.720">
    <property type="entry name" value="NAD(P)-binding Rossmann-like Domain"/>
    <property type="match status" value="1"/>
</dbReference>
<dbReference type="Proteomes" id="UP000054804">
    <property type="component" value="Unassembled WGS sequence"/>
</dbReference>
<feature type="domain" description="Ketoreductase" evidence="4">
    <location>
        <begin position="13"/>
        <end position="195"/>
    </location>
</feature>
<organism evidence="5 6">
    <name type="scientific">Streptomyces silvensis</name>
    <dbReference type="NCBI Taxonomy" id="1765722"/>
    <lineage>
        <taxon>Bacteria</taxon>
        <taxon>Bacillati</taxon>
        <taxon>Actinomycetota</taxon>
        <taxon>Actinomycetes</taxon>
        <taxon>Kitasatosporales</taxon>
        <taxon>Streptomycetaceae</taxon>
        <taxon>Streptomyces</taxon>
    </lineage>
</organism>
<evidence type="ECO:0000313" key="5">
    <source>
        <dbReference type="EMBL" id="KUF18955.1"/>
    </source>
</evidence>
<dbReference type="EMBL" id="LOCL01000029">
    <property type="protein sequence ID" value="KUF18955.1"/>
    <property type="molecule type" value="Genomic_DNA"/>
</dbReference>
<sequence length="327" mass="34183">MRTTRSPQALAEHSALVTGGSRGLGLLIADRLAARGCAVTLAARDTSELDDARDKLRRRHPGASLHTATCDVRDQEQVRAVLSTAHERSGGPDIVVANAGIIQVAPLDSIGADEFRSAMDTMFLGALHTALESLPYLRESTHGGRLALISSVGGLMGVPHLLPYACAKAATGVLAEGLHAETAADGVTVTAVYPGLMRTGSHLHAQFGGDRGKEYGWFSALAGAPLVSMNAQRAAERIADAVVRRRTRLVLTPAARAADLAHGVAPALTTRLNGLMARLLPEGTGTRESLREGKDITPPQGAVTGRAQALGSAMNERAADAYNQRST</sequence>
<reference evidence="5 6" key="1">
    <citation type="submission" date="2015-12" db="EMBL/GenBank/DDBJ databases">
        <title>Draft genome sequence of Streptomyces silvensis ATCC 53525, a producer of novel hormone antagonists.</title>
        <authorList>
            <person name="Johnston C.W."/>
            <person name="Li Y."/>
            <person name="Magarvey N.A."/>
        </authorList>
    </citation>
    <scope>NUCLEOTIDE SEQUENCE [LARGE SCALE GENOMIC DNA]</scope>
    <source>
        <strain evidence="5 6">ATCC 53525</strain>
    </source>
</reference>
<evidence type="ECO:0000259" key="4">
    <source>
        <dbReference type="SMART" id="SM00822"/>
    </source>
</evidence>
<gene>
    <name evidence="5" type="ORF">AT728_08020</name>
</gene>
<dbReference type="PRINTS" id="PR00081">
    <property type="entry name" value="GDHRDH"/>
</dbReference>
<protein>
    <submittedName>
        <fullName evidence="5">Short-chain dehydrogenase</fullName>
    </submittedName>
</protein>
<name>A0A0W7X878_9ACTN</name>
<keyword evidence="2" id="KW-0560">Oxidoreductase</keyword>
<dbReference type="Pfam" id="PF00106">
    <property type="entry name" value="adh_short"/>
    <property type="match status" value="1"/>
</dbReference>
<accession>A0A0W7X878</accession>